<dbReference type="STRING" id="1432656.X802_09160"/>
<keyword evidence="2" id="KW-1185">Reference proteome</keyword>
<dbReference type="AlphaFoldDB" id="A0A0X1KNL4"/>
<dbReference type="KEGG" id="tgy:X802_09160"/>
<reference evidence="1 2" key="1">
    <citation type="submission" date="2014-01" db="EMBL/GenBank/DDBJ databases">
        <title>Genome sequencing of Thermococcus guaymasensis.</title>
        <authorList>
            <person name="Zhang X."/>
            <person name="Alvare G."/>
            <person name="Fristensky B."/>
            <person name="Chen L."/>
            <person name="Suen T."/>
            <person name="Chen Q."/>
            <person name="Ma K."/>
        </authorList>
    </citation>
    <scope>NUCLEOTIDE SEQUENCE [LARGE SCALE GENOMIC DNA]</scope>
    <source>
        <strain evidence="1 2">DSM 11113</strain>
    </source>
</reference>
<sequence>MVKRFAGSIYGGVWDEPVGIITKHRAILEWVEREFLGRKAVEARKRKYMPGRH</sequence>
<evidence type="ECO:0000313" key="2">
    <source>
        <dbReference type="Proteomes" id="UP000062043"/>
    </source>
</evidence>
<dbReference type="Proteomes" id="UP000062043">
    <property type="component" value="Chromosome"/>
</dbReference>
<protein>
    <submittedName>
        <fullName evidence="1">Uncharacterized protein</fullName>
    </submittedName>
</protein>
<gene>
    <name evidence="1" type="ORF">X802_09160</name>
</gene>
<dbReference type="EMBL" id="CP007140">
    <property type="protein sequence ID" value="AJC72815.1"/>
    <property type="molecule type" value="Genomic_DNA"/>
</dbReference>
<proteinExistence type="predicted"/>
<organism evidence="1 2">
    <name type="scientific">Thermococcus guaymasensis DSM 11113</name>
    <dbReference type="NCBI Taxonomy" id="1432656"/>
    <lineage>
        <taxon>Archaea</taxon>
        <taxon>Methanobacteriati</taxon>
        <taxon>Methanobacteriota</taxon>
        <taxon>Thermococci</taxon>
        <taxon>Thermococcales</taxon>
        <taxon>Thermococcaceae</taxon>
        <taxon>Thermococcus</taxon>
    </lineage>
</organism>
<name>A0A0X1KNL4_9EURY</name>
<dbReference type="PATRIC" id="fig|1432656.3.peg.1786"/>
<accession>A0A0X1KNL4</accession>
<evidence type="ECO:0000313" key="1">
    <source>
        <dbReference type="EMBL" id="AJC72815.1"/>
    </source>
</evidence>